<feature type="domain" description="GGDEF" evidence="3">
    <location>
        <begin position="293"/>
        <end position="426"/>
    </location>
</feature>
<dbReference type="PROSITE" id="PS50887">
    <property type="entry name" value="GGDEF"/>
    <property type="match status" value="1"/>
</dbReference>
<dbReference type="InterPro" id="IPR029787">
    <property type="entry name" value="Nucleotide_cyclase"/>
</dbReference>
<dbReference type="SMART" id="SM00091">
    <property type="entry name" value="PAS"/>
    <property type="match status" value="1"/>
</dbReference>
<dbReference type="CDD" id="cd01949">
    <property type="entry name" value="GGDEF"/>
    <property type="match status" value="1"/>
</dbReference>
<dbReference type="CDD" id="cd01948">
    <property type="entry name" value="EAL"/>
    <property type="match status" value="1"/>
</dbReference>
<dbReference type="NCBIfam" id="TIGR00254">
    <property type="entry name" value="GGDEF"/>
    <property type="match status" value="1"/>
</dbReference>
<dbReference type="InterPro" id="IPR035919">
    <property type="entry name" value="EAL_sf"/>
</dbReference>
<dbReference type="Pfam" id="PF08447">
    <property type="entry name" value="PAS_3"/>
    <property type="match status" value="1"/>
</dbReference>
<dbReference type="PROSITE" id="PS50883">
    <property type="entry name" value="EAL"/>
    <property type="match status" value="1"/>
</dbReference>
<dbReference type="SMART" id="SM00052">
    <property type="entry name" value="EAL"/>
    <property type="match status" value="1"/>
</dbReference>
<feature type="domain" description="EAL" evidence="2">
    <location>
        <begin position="434"/>
        <end position="686"/>
    </location>
</feature>
<dbReference type="NCBIfam" id="TIGR00229">
    <property type="entry name" value="sensory_box"/>
    <property type="match status" value="1"/>
</dbReference>
<evidence type="ECO:0000259" key="2">
    <source>
        <dbReference type="PROSITE" id="PS50883"/>
    </source>
</evidence>
<dbReference type="InterPro" id="IPR013655">
    <property type="entry name" value="PAS_fold_3"/>
</dbReference>
<dbReference type="Pfam" id="PF00563">
    <property type="entry name" value="EAL"/>
    <property type="match status" value="1"/>
</dbReference>
<dbReference type="PANTHER" id="PTHR44757:SF2">
    <property type="entry name" value="BIOFILM ARCHITECTURE MAINTENANCE PROTEIN MBAA"/>
    <property type="match status" value="1"/>
</dbReference>
<dbReference type="InterPro" id="IPR052155">
    <property type="entry name" value="Biofilm_reg_signaling"/>
</dbReference>
<evidence type="ECO:0000259" key="3">
    <source>
        <dbReference type="PROSITE" id="PS50887"/>
    </source>
</evidence>
<dbReference type="EMBL" id="DRMH01000132">
    <property type="protein sequence ID" value="HFC98692.1"/>
    <property type="molecule type" value="Genomic_DNA"/>
</dbReference>
<dbReference type="Proteomes" id="UP000886043">
    <property type="component" value="Unassembled WGS sequence"/>
</dbReference>
<dbReference type="Gene3D" id="3.20.20.450">
    <property type="entry name" value="EAL domain"/>
    <property type="match status" value="1"/>
</dbReference>
<reference evidence="4" key="1">
    <citation type="journal article" date="2020" name="mSystems">
        <title>Genome- and Community-Level Interaction Insights into Carbon Utilization and Element Cycling Functions of Hydrothermarchaeota in Hydrothermal Sediment.</title>
        <authorList>
            <person name="Zhou Z."/>
            <person name="Liu Y."/>
            <person name="Xu W."/>
            <person name="Pan J."/>
            <person name="Luo Z.H."/>
            <person name="Li M."/>
        </authorList>
    </citation>
    <scope>NUCLEOTIDE SEQUENCE [LARGE SCALE GENOMIC DNA]</scope>
    <source>
        <strain evidence="4">HyVt-483</strain>
    </source>
</reference>
<sequence>MFFLTLEPPCEDYLIGLPAGIYLLEASRQEETFEPRRLIFASPRLKALAGTEDLFPLLWRPEALHPDDREGLEKAKRQLLSRKGELWRSFRLRRPDGSYVQLREGVSLFREEEEGRLTLIGLWIKLGEEALPSQGLPLWITLLEKAPVGLVLYDLQEGTFLYANSYALNLLGYSLEELRRKRVWEVVHPRFQEEVKKNLERRAKGKDFPYTYQELHLLTRSGQEKLVTLFTETVHLENRRVGVGIGIDLTPQRVLERRLTELAFFDPLTGLPNRQLFLEKLRAFIARGLRKREQLMVMVLDLMDFREVNTVWGYQAGNRVLREVARRLERNLRRSDVKSRFFADRFGLICMDVRGTWGIRAVLEKIEALFRRPFRVNGGEISLSFRAGVSLFPRDGNQAEDLLAKAEAALKRAKEHDERMAVFSSELERSLAEEAILRTAMQEGLRRGEFFPVYQPIVRLSDRKIVGVEALVRWKHRELGVLPPSRFIPLAEKSGFIHELGEFMLRRTLEDLSPCLSREECFVCVNLSARQFRDPALSRRIESALKRTGFPPERLHLEITETTAMEEPEKTLSILTKLRRLGVKIVLDDFGMGYSSMRYLVDFEVDKIKIDRFFVENLLFGEKPRYVVRTITGLAHNVGARSVAEGIEKEEQVRILLELGCEEGQGFLFSPPLELPALKEFLKKCAP</sequence>
<protein>
    <submittedName>
        <fullName evidence="4">Phosphodiesterase</fullName>
    </submittedName>
</protein>
<dbReference type="SUPFAM" id="SSF141868">
    <property type="entry name" value="EAL domain-like"/>
    <property type="match status" value="1"/>
</dbReference>
<dbReference type="InterPro" id="IPR043128">
    <property type="entry name" value="Rev_trsase/Diguanyl_cyclase"/>
</dbReference>
<dbReference type="Pfam" id="PF00990">
    <property type="entry name" value="GGDEF"/>
    <property type="match status" value="1"/>
</dbReference>
<evidence type="ECO:0000313" key="4">
    <source>
        <dbReference type="EMBL" id="HFC98692.1"/>
    </source>
</evidence>
<dbReference type="AlphaFoldDB" id="A0A7C3CMG6"/>
<dbReference type="InterPro" id="IPR035965">
    <property type="entry name" value="PAS-like_dom_sf"/>
</dbReference>
<accession>A0A7C3CMG6</accession>
<dbReference type="SMART" id="SM00267">
    <property type="entry name" value="GGDEF"/>
    <property type="match status" value="1"/>
</dbReference>
<feature type="domain" description="PAS" evidence="1">
    <location>
        <begin position="142"/>
        <end position="206"/>
    </location>
</feature>
<dbReference type="InterPro" id="IPR001633">
    <property type="entry name" value="EAL_dom"/>
</dbReference>
<comment type="caution">
    <text evidence="4">The sequence shown here is derived from an EMBL/GenBank/DDBJ whole genome shotgun (WGS) entry which is preliminary data.</text>
</comment>
<dbReference type="Gene3D" id="3.30.70.270">
    <property type="match status" value="1"/>
</dbReference>
<dbReference type="SUPFAM" id="SSF55073">
    <property type="entry name" value="Nucleotide cyclase"/>
    <property type="match status" value="1"/>
</dbReference>
<dbReference type="InterPro" id="IPR000014">
    <property type="entry name" value="PAS"/>
</dbReference>
<dbReference type="Gene3D" id="3.30.450.20">
    <property type="entry name" value="PAS domain"/>
    <property type="match status" value="2"/>
</dbReference>
<name>A0A7C3CMG6_9BACT</name>
<dbReference type="InterPro" id="IPR000160">
    <property type="entry name" value="GGDEF_dom"/>
</dbReference>
<dbReference type="CDD" id="cd00130">
    <property type="entry name" value="PAS"/>
    <property type="match status" value="2"/>
</dbReference>
<organism evidence="4">
    <name type="scientific">Thermosulfurimonas dismutans</name>
    <dbReference type="NCBI Taxonomy" id="999894"/>
    <lineage>
        <taxon>Bacteria</taxon>
        <taxon>Pseudomonadati</taxon>
        <taxon>Thermodesulfobacteriota</taxon>
        <taxon>Thermodesulfobacteria</taxon>
        <taxon>Thermodesulfobacteriales</taxon>
        <taxon>Thermodesulfobacteriaceae</taxon>
        <taxon>Thermosulfurimonas</taxon>
    </lineage>
</organism>
<dbReference type="PANTHER" id="PTHR44757">
    <property type="entry name" value="DIGUANYLATE CYCLASE DGCP"/>
    <property type="match status" value="1"/>
</dbReference>
<dbReference type="PROSITE" id="PS50112">
    <property type="entry name" value="PAS"/>
    <property type="match status" value="1"/>
</dbReference>
<gene>
    <name evidence="4" type="ORF">ENJ40_09615</name>
</gene>
<dbReference type="SUPFAM" id="SSF55785">
    <property type="entry name" value="PYP-like sensor domain (PAS domain)"/>
    <property type="match status" value="2"/>
</dbReference>
<dbReference type="Pfam" id="PF13188">
    <property type="entry name" value="PAS_8"/>
    <property type="match status" value="1"/>
</dbReference>
<proteinExistence type="predicted"/>
<evidence type="ECO:0000259" key="1">
    <source>
        <dbReference type="PROSITE" id="PS50112"/>
    </source>
</evidence>